<dbReference type="EMBL" id="JAUSVL010000001">
    <property type="protein sequence ID" value="MDQ0291427.1"/>
    <property type="molecule type" value="Genomic_DNA"/>
</dbReference>
<dbReference type="Proteomes" id="UP001238163">
    <property type="component" value="Unassembled WGS sequence"/>
</dbReference>
<reference evidence="1" key="1">
    <citation type="submission" date="2023-07" db="EMBL/GenBank/DDBJ databases">
        <title>Genomic Encyclopedia of Type Strains, Phase IV (KMG-IV): sequencing the most valuable type-strain genomes for metagenomic binning, comparative biology and taxonomic classification.</title>
        <authorList>
            <person name="Goeker M."/>
        </authorList>
    </citation>
    <scope>NUCLEOTIDE SEQUENCE</scope>
    <source>
        <strain evidence="1">DSM 24202</strain>
    </source>
</reference>
<proteinExistence type="predicted"/>
<evidence type="ECO:0000313" key="2">
    <source>
        <dbReference type="Proteomes" id="UP001238163"/>
    </source>
</evidence>
<evidence type="ECO:0000313" key="1">
    <source>
        <dbReference type="EMBL" id="MDQ0291427.1"/>
    </source>
</evidence>
<sequence length="62" mass="6860">MSTTISGRVAANYDDRKDDTTITNEALNGRVAANYDDRKDVFSNLATAQLVQLSLAAKRQKR</sequence>
<dbReference type="RefSeq" id="WP_307264193.1">
    <property type="nucleotide sequence ID" value="NZ_JAUSVL010000001.1"/>
</dbReference>
<accession>A0AAE3VIN0</accession>
<comment type="caution">
    <text evidence="1">The sequence shown here is derived from an EMBL/GenBank/DDBJ whole genome shotgun (WGS) entry which is preliminary data.</text>
</comment>
<name>A0AAE3VIN0_9BACT</name>
<keyword evidence="2" id="KW-1185">Reference proteome</keyword>
<organism evidence="1 2">
    <name type="scientific">Oligosphaera ethanolica</name>
    <dbReference type="NCBI Taxonomy" id="760260"/>
    <lineage>
        <taxon>Bacteria</taxon>
        <taxon>Pseudomonadati</taxon>
        <taxon>Lentisphaerota</taxon>
        <taxon>Oligosphaeria</taxon>
        <taxon>Oligosphaerales</taxon>
        <taxon>Oligosphaeraceae</taxon>
        <taxon>Oligosphaera</taxon>
    </lineage>
</organism>
<gene>
    <name evidence="1" type="ORF">J3R75_003534</name>
</gene>
<protein>
    <submittedName>
        <fullName evidence="1">Uncharacterized protein</fullName>
    </submittedName>
</protein>
<dbReference type="AlphaFoldDB" id="A0AAE3VIN0"/>